<keyword evidence="2" id="KW-0812">Transmembrane</keyword>
<keyword evidence="2" id="KW-0472">Membrane</keyword>
<name>A0A336KM21_CULSO</name>
<dbReference type="EMBL" id="UFQS01000665">
    <property type="protein sequence ID" value="SSX05944.1"/>
    <property type="molecule type" value="Genomic_DNA"/>
</dbReference>
<dbReference type="VEuPathDB" id="VectorBase:CSON013284"/>
<evidence type="ECO:0000313" key="3">
    <source>
        <dbReference type="EMBL" id="SSX05944.1"/>
    </source>
</evidence>
<sequence>MENIRHLCESIKSNCAKDSGVKAPQISTIMKPKPGTNTGITGFTRQNSQADGAKTPDKDGYFYMMWRLPLLYLVICLPELPILLLRRFYYVPFDSV</sequence>
<protein>
    <submittedName>
        <fullName evidence="3">CSON013284 protein</fullName>
    </submittedName>
</protein>
<accession>A0A336KM21</accession>
<reference evidence="3" key="1">
    <citation type="submission" date="2018-04" db="EMBL/GenBank/DDBJ databases">
        <authorList>
            <person name="Go L.Y."/>
            <person name="Mitchell J.A."/>
        </authorList>
    </citation>
    <scope>NUCLEOTIDE SEQUENCE</scope>
    <source>
        <tissue evidence="3">Whole organism</tissue>
    </source>
</reference>
<feature type="region of interest" description="Disordered" evidence="1">
    <location>
        <begin position="33"/>
        <end position="52"/>
    </location>
</feature>
<dbReference type="AlphaFoldDB" id="A0A336KM21"/>
<feature type="transmembrane region" description="Helical" evidence="2">
    <location>
        <begin position="70"/>
        <end position="89"/>
    </location>
</feature>
<evidence type="ECO:0000256" key="2">
    <source>
        <dbReference type="SAM" id="Phobius"/>
    </source>
</evidence>
<feature type="compositionally biased region" description="Polar residues" evidence="1">
    <location>
        <begin position="35"/>
        <end position="50"/>
    </location>
</feature>
<evidence type="ECO:0000313" key="4">
    <source>
        <dbReference type="EMBL" id="SSX26303.1"/>
    </source>
</evidence>
<gene>
    <name evidence="3" type="primary">CSON013284</name>
</gene>
<proteinExistence type="predicted"/>
<keyword evidence="2" id="KW-1133">Transmembrane helix</keyword>
<dbReference type="EMBL" id="UFQT01000665">
    <property type="protein sequence ID" value="SSX26303.1"/>
    <property type="molecule type" value="Genomic_DNA"/>
</dbReference>
<reference evidence="4" key="2">
    <citation type="submission" date="2018-07" db="EMBL/GenBank/DDBJ databases">
        <authorList>
            <person name="Quirk P.G."/>
            <person name="Krulwich T.A."/>
        </authorList>
    </citation>
    <scope>NUCLEOTIDE SEQUENCE</scope>
</reference>
<evidence type="ECO:0000256" key="1">
    <source>
        <dbReference type="SAM" id="MobiDB-lite"/>
    </source>
</evidence>
<organism evidence="3">
    <name type="scientific">Culicoides sonorensis</name>
    <name type="common">Biting midge</name>
    <dbReference type="NCBI Taxonomy" id="179676"/>
    <lineage>
        <taxon>Eukaryota</taxon>
        <taxon>Metazoa</taxon>
        <taxon>Ecdysozoa</taxon>
        <taxon>Arthropoda</taxon>
        <taxon>Hexapoda</taxon>
        <taxon>Insecta</taxon>
        <taxon>Pterygota</taxon>
        <taxon>Neoptera</taxon>
        <taxon>Endopterygota</taxon>
        <taxon>Diptera</taxon>
        <taxon>Nematocera</taxon>
        <taxon>Chironomoidea</taxon>
        <taxon>Ceratopogonidae</taxon>
        <taxon>Ceratopogoninae</taxon>
        <taxon>Culicoides</taxon>
        <taxon>Monoculicoides</taxon>
    </lineage>
</organism>